<feature type="active site" evidence="9">
    <location>
        <position position="137"/>
    </location>
</feature>
<comment type="caution">
    <text evidence="12">The sequence shown here is derived from an EMBL/GenBank/DDBJ whole genome shotgun (WGS) entry which is preliminary data.</text>
</comment>
<evidence type="ECO:0000313" key="13">
    <source>
        <dbReference type="Proteomes" id="UP000434409"/>
    </source>
</evidence>
<dbReference type="PANTHER" id="PTHR33695:SF1">
    <property type="entry name" value="LIPOPROTEIN SIGNAL PEPTIDASE"/>
    <property type="match status" value="1"/>
</dbReference>
<evidence type="ECO:0000313" key="12">
    <source>
        <dbReference type="EMBL" id="MSR92913.1"/>
    </source>
</evidence>
<evidence type="ECO:0000256" key="3">
    <source>
        <dbReference type="ARBA" id="ARBA00022670"/>
    </source>
</evidence>
<dbReference type="EMBL" id="VULY01000018">
    <property type="protein sequence ID" value="MSR92913.1"/>
    <property type="molecule type" value="Genomic_DNA"/>
</dbReference>
<dbReference type="PROSITE" id="PS00855">
    <property type="entry name" value="SPASE_II"/>
    <property type="match status" value="1"/>
</dbReference>
<feature type="active site" evidence="9">
    <location>
        <position position="121"/>
    </location>
</feature>
<evidence type="ECO:0000256" key="2">
    <source>
        <dbReference type="ARBA" id="ARBA00022475"/>
    </source>
</evidence>
<keyword evidence="2 9" id="KW-1003">Cell membrane</keyword>
<feature type="transmembrane region" description="Helical" evidence="9">
    <location>
        <begin position="66"/>
        <end position="83"/>
    </location>
</feature>
<feature type="transmembrane region" description="Helical" evidence="9">
    <location>
        <begin position="7"/>
        <end position="25"/>
    </location>
</feature>
<evidence type="ECO:0000256" key="10">
    <source>
        <dbReference type="RuleBase" id="RU000594"/>
    </source>
</evidence>
<evidence type="ECO:0000256" key="4">
    <source>
        <dbReference type="ARBA" id="ARBA00022692"/>
    </source>
</evidence>
<keyword evidence="7 9" id="KW-1133">Transmembrane helix</keyword>
<dbReference type="GO" id="GO:0004190">
    <property type="term" value="F:aspartic-type endopeptidase activity"/>
    <property type="evidence" value="ECO:0007669"/>
    <property type="project" value="UniProtKB-UniRule"/>
</dbReference>
<dbReference type="Proteomes" id="UP000434409">
    <property type="component" value="Unassembled WGS sequence"/>
</dbReference>
<evidence type="ECO:0000256" key="9">
    <source>
        <dbReference type="HAMAP-Rule" id="MF_00161"/>
    </source>
</evidence>
<dbReference type="GO" id="GO:0005886">
    <property type="term" value="C:plasma membrane"/>
    <property type="evidence" value="ECO:0007669"/>
    <property type="project" value="UniProtKB-SubCell"/>
</dbReference>
<evidence type="ECO:0000256" key="11">
    <source>
        <dbReference type="RuleBase" id="RU004181"/>
    </source>
</evidence>
<dbReference type="Pfam" id="PF01252">
    <property type="entry name" value="Peptidase_A8"/>
    <property type="match status" value="1"/>
</dbReference>
<reference evidence="12 13" key="1">
    <citation type="submission" date="2019-08" db="EMBL/GenBank/DDBJ databases">
        <title>In-depth cultivation of the pig gut microbiome towards novel bacterial diversity and tailored functional studies.</title>
        <authorList>
            <person name="Wylensek D."/>
            <person name="Hitch T.C.A."/>
            <person name="Clavel T."/>
        </authorList>
    </citation>
    <scope>NUCLEOTIDE SEQUENCE [LARGE SCALE GENOMIC DNA]</scope>
    <source>
        <strain evidence="12 13">68-1-5</strain>
    </source>
</reference>
<keyword evidence="6 9" id="KW-0378">Hydrolase</keyword>
<name>A0A6N7UQT7_9FIRM</name>
<sequence>MKKKTIPIWSYPVLAAILILLDQWSKYLVVLHLKGQKDISLISGVLELTYLENRGAAFGLLQDQRILFLISGLLLIVAVFWFFRKASGSPRFLPLKMCLTILLAGALGNMIDRVRLGYVVDFIYVKLIDFPVFNVADIYVTVTAFLLVFFVLCYYKEEDFEEIFGRGKRKTD</sequence>
<dbReference type="NCBIfam" id="TIGR00077">
    <property type="entry name" value="lspA"/>
    <property type="match status" value="1"/>
</dbReference>
<evidence type="ECO:0000256" key="5">
    <source>
        <dbReference type="ARBA" id="ARBA00022750"/>
    </source>
</evidence>
<evidence type="ECO:0000256" key="7">
    <source>
        <dbReference type="ARBA" id="ARBA00022989"/>
    </source>
</evidence>
<comment type="similarity">
    <text evidence="1 9 11">Belongs to the peptidase A8 family.</text>
</comment>
<dbReference type="PRINTS" id="PR00781">
    <property type="entry name" value="LIPOSIGPTASE"/>
</dbReference>
<comment type="subcellular location">
    <subcellularLocation>
        <location evidence="9">Cell membrane</location>
        <topology evidence="9">Multi-pass membrane protein</topology>
    </subcellularLocation>
</comment>
<evidence type="ECO:0000256" key="8">
    <source>
        <dbReference type="ARBA" id="ARBA00023136"/>
    </source>
</evidence>
<comment type="catalytic activity">
    <reaction evidence="9 10">
        <text>Release of signal peptides from bacterial membrane prolipoproteins. Hydrolyzes -Xaa-Yaa-Zaa-|-(S,diacylglyceryl)Cys-, in which Xaa is hydrophobic (preferably Leu), and Yaa (Ala or Ser) and Zaa (Gly or Ala) have small, neutral side chains.</text>
        <dbReference type="EC" id="3.4.23.36"/>
    </reaction>
</comment>
<dbReference type="UniPathway" id="UPA00665"/>
<dbReference type="RefSeq" id="WP_154475501.1">
    <property type="nucleotide sequence ID" value="NZ_JAQYBV010000108.1"/>
</dbReference>
<feature type="transmembrane region" description="Helical" evidence="9">
    <location>
        <begin position="92"/>
        <end position="111"/>
    </location>
</feature>
<evidence type="ECO:0000256" key="1">
    <source>
        <dbReference type="ARBA" id="ARBA00006139"/>
    </source>
</evidence>
<keyword evidence="5 9" id="KW-0064">Aspartyl protease</keyword>
<keyword evidence="8 9" id="KW-0472">Membrane</keyword>
<protein>
    <recommendedName>
        <fullName evidence="9">Lipoprotein signal peptidase</fullName>
        <ecNumber evidence="9">3.4.23.36</ecNumber>
    </recommendedName>
    <alternativeName>
        <fullName evidence="9">Prolipoprotein signal peptidase</fullName>
    </alternativeName>
    <alternativeName>
        <fullName evidence="9">Signal peptidase II</fullName>
        <shortName evidence="9">SPase II</shortName>
    </alternativeName>
</protein>
<keyword evidence="13" id="KW-1185">Reference proteome</keyword>
<comment type="function">
    <text evidence="9 10">This protein specifically catalyzes the removal of signal peptides from prolipoproteins.</text>
</comment>
<dbReference type="GO" id="GO:0006508">
    <property type="term" value="P:proteolysis"/>
    <property type="evidence" value="ECO:0007669"/>
    <property type="project" value="UniProtKB-KW"/>
</dbReference>
<dbReference type="HAMAP" id="MF_00161">
    <property type="entry name" value="LspA"/>
    <property type="match status" value="1"/>
</dbReference>
<dbReference type="PANTHER" id="PTHR33695">
    <property type="entry name" value="LIPOPROTEIN SIGNAL PEPTIDASE"/>
    <property type="match status" value="1"/>
</dbReference>
<organism evidence="12 13">
    <name type="scientific">Suipraeoptans intestinalis</name>
    <dbReference type="NCBI Taxonomy" id="2606628"/>
    <lineage>
        <taxon>Bacteria</taxon>
        <taxon>Bacillati</taxon>
        <taxon>Bacillota</taxon>
        <taxon>Clostridia</taxon>
        <taxon>Lachnospirales</taxon>
        <taxon>Lachnospiraceae</taxon>
        <taxon>Suipraeoptans</taxon>
    </lineage>
</organism>
<accession>A0A6N7UQT7</accession>
<keyword evidence="3 9" id="KW-0645">Protease</keyword>
<proteinExistence type="inferred from homology"/>
<feature type="transmembrane region" description="Helical" evidence="9">
    <location>
        <begin position="131"/>
        <end position="155"/>
    </location>
</feature>
<dbReference type="AlphaFoldDB" id="A0A6N7UQT7"/>
<gene>
    <name evidence="9 12" type="primary">lspA</name>
    <name evidence="12" type="ORF">FYJ34_01140</name>
</gene>
<dbReference type="EC" id="3.4.23.36" evidence="9"/>
<evidence type="ECO:0000256" key="6">
    <source>
        <dbReference type="ARBA" id="ARBA00022801"/>
    </source>
</evidence>
<dbReference type="InterPro" id="IPR001872">
    <property type="entry name" value="Peptidase_A8"/>
</dbReference>
<keyword evidence="4 9" id="KW-0812">Transmembrane</keyword>
<comment type="pathway">
    <text evidence="9">Protein modification; lipoprotein biosynthesis (signal peptide cleavage).</text>
</comment>